<gene>
    <name evidence="1" type="ORF">MRATA1EN3_LOCUS6694</name>
</gene>
<organism evidence="1 2">
    <name type="scientific">Rangifer tarandus platyrhynchus</name>
    <name type="common">Svalbard reindeer</name>
    <dbReference type="NCBI Taxonomy" id="3082113"/>
    <lineage>
        <taxon>Eukaryota</taxon>
        <taxon>Metazoa</taxon>
        <taxon>Chordata</taxon>
        <taxon>Craniata</taxon>
        <taxon>Vertebrata</taxon>
        <taxon>Euteleostomi</taxon>
        <taxon>Mammalia</taxon>
        <taxon>Eutheria</taxon>
        <taxon>Laurasiatheria</taxon>
        <taxon>Artiodactyla</taxon>
        <taxon>Ruminantia</taxon>
        <taxon>Pecora</taxon>
        <taxon>Cervidae</taxon>
        <taxon>Odocoileinae</taxon>
        <taxon>Rangifer</taxon>
    </lineage>
</organism>
<accession>A0ACB0E5B6</accession>
<protein>
    <submittedName>
        <fullName evidence="1">Uncharacterized protein</fullName>
    </submittedName>
</protein>
<name>A0ACB0E5B6_RANTA</name>
<proteinExistence type="predicted"/>
<evidence type="ECO:0000313" key="1">
    <source>
        <dbReference type="EMBL" id="CAI9695481.1"/>
    </source>
</evidence>
<evidence type="ECO:0000313" key="2">
    <source>
        <dbReference type="Proteomes" id="UP001162501"/>
    </source>
</evidence>
<reference evidence="1" key="1">
    <citation type="submission" date="2023-05" db="EMBL/GenBank/DDBJ databases">
        <authorList>
            <consortium name="ELIXIR-Norway"/>
        </authorList>
    </citation>
    <scope>NUCLEOTIDE SEQUENCE</scope>
</reference>
<dbReference type="Proteomes" id="UP001162501">
    <property type="component" value="Chromosome 14"/>
</dbReference>
<dbReference type="EMBL" id="OX596098">
    <property type="protein sequence ID" value="CAI9695481.1"/>
    <property type="molecule type" value="Genomic_DNA"/>
</dbReference>
<sequence>MAPGHRPACCARLVLAGGRAALLPASPVHSQRRSEALFVSSLRAERPHFAVNTCQGGFLPAGTAPGARAQLVGQLGSKDTAATKLPKQQPEHTSYLVALSHSENMQVSVETSGVSRWGRLLTARLAGLQRAQRQEPPLAPHSPGPHGRRHSQLVLGFAREGSDGPGEQTQEEPRDC</sequence>